<dbReference type="PANTHER" id="PTHR43133">
    <property type="entry name" value="RNA POLYMERASE ECF-TYPE SIGMA FACTO"/>
    <property type="match status" value="1"/>
</dbReference>
<dbReference type="NCBIfam" id="TIGR02983">
    <property type="entry name" value="SigE-fam_strep"/>
    <property type="match status" value="1"/>
</dbReference>
<evidence type="ECO:0000256" key="1">
    <source>
        <dbReference type="ARBA" id="ARBA00010641"/>
    </source>
</evidence>
<feature type="compositionally biased region" description="Basic and acidic residues" evidence="6">
    <location>
        <begin position="172"/>
        <end position="181"/>
    </location>
</feature>
<dbReference type="CDD" id="cd06171">
    <property type="entry name" value="Sigma70_r4"/>
    <property type="match status" value="1"/>
</dbReference>
<name>A0A9X2D607_9ACTN</name>
<keyword evidence="4" id="KW-0238">DNA-binding</keyword>
<comment type="caution">
    <text evidence="9">The sequence shown here is derived from an EMBL/GenBank/DDBJ whole genome shotgun (WGS) entry which is preliminary data.</text>
</comment>
<evidence type="ECO:0000313" key="10">
    <source>
        <dbReference type="Proteomes" id="UP001139485"/>
    </source>
</evidence>
<evidence type="ECO:0000256" key="4">
    <source>
        <dbReference type="ARBA" id="ARBA00023125"/>
    </source>
</evidence>
<keyword evidence="10" id="KW-1185">Reference proteome</keyword>
<evidence type="ECO:0000256" key="3">
    <source>
        <dbReference type="ARBA" id="ARBA00023082"/>
    </source>
</evidence>
<evidence type="ECO:0000256" key="6">
    <source>
        <dbReference type="SAM" id="MobiDB-lite"/>
    </source>
</evidence>
<evidence type="ECO:0000259" key="8">
    <source>
        <dbReference type="Pfam" id="PF08281"/>
    </source>
</evidence>
<dbReference type="GO" id="GO:0003677">
    <property type="term" value="F:DNA binding"/>
    <property type="evidence" value="ECO:0007669"/>
    <property type="project" value="UniProtKB-KW"/>
</dbReference>
<dbReference type="RefSeq" id="WP_250053180.1">
    <property type="nucleotide sequence ID" value="NZ_JAMJPH010000010.1"/>
</dbReference>
<reference evidence="9" key="1">
    <citation type="submission" date="2022-05" db="EMBL/GenBank/DDBJ databases">
        <authorList>
            <person name="Tuo L."/>
        </authorList>
    </citation>
    <scope>NUCLEOTIDE SEQUENCE</scope>
    <source>
        <strain evidence="9">BSK12Z-4</strain>
    </source>
</reference>
<protein>
    <submittedName>
        <fullName evidence="9">SigE family RNA polymerase sigma factor</fullName>
    </submittedName>
</protein>
<keyword evidence="5" id="KW-0804">Transcription</keyword>
<feature type="domain" description="RNA polymerase sigma-70 region 2" evidence="7">
    <location>
        <begin position="33"/>
        <end position="95"/>
    </location>
</feature>
<dbReference type="SUPFAM" id="SSF88659">
    <property type="entry name" value="Sigma3 and sigma4 domains of RNA polymerase sigma factors"/>
    <property type="match status" value="1"/>
</dbReference>
<evidence type="ECO:0000313" key="9">
    <source>
        <dbReference type="EMBL" id="MCM0620052.1"/>
    </source>
</evidence>
<dbReference type="SUPFAM" id="SSF88946">
    <property type="entry name" value="Sigma2 domain of RNA polymerase sigma factors"/>
    <property type="match status" value="1"/>
</dbReference>
<feature type="region of interest" description="Disordered" evidence="6">
    <location>
        <begin position="172"/>
        <end position="208"/>
    </location>
</feature>
<dbReference type="InterPro" id="IPR036388">
    <property type="entry name" value="WH-like_DNA-bd_sf"/>
</dbReference>
<dbReference type="InterPro" id="IPR013325">
    <property type="entry name" value="RNA_pol_sigma_r2"/>
</dbReference>
<feature type="domain" description="RNA polymerase sigma factor 70 region 4 type 2" evidence="8">
    <location>
        <begin position="119"/>
        <end position="171"/>
    </location>
</feature>
<dbReference type="Gene3D" id="1.10.1740.10">
    <property type="match status" value="1"/>
</dbReference>
<proteinExistence type="inferred from homology"/>
<dbReference type="NCBIfam" id="TIGR02937">
    <property type="entry name" value="sigma70-ECF"/>
    <property type="match status" value="1"/>
</dbReference>
<sequence>MTPPAPPEDSPGTRTGTGGRDEEFATWLHVRQGALLRTATLLCGDPHEAQDVLQTALAKLYLSWDRVRERDALDAYVRRALVNETTSLWRRAWRRRERPVDEVPDGATTADRYDLGERAEVWRAVSSLPPRARSVVVLRYYEQLTEAETAEVLGVSVGTVKSQAHRGLALLRERTPAHLDPRTGSVAAGPESHPANQHSNRPEKEEER</sequence>
<dbReference type="PANTHER" id="PTHR43133:SF50">
    <property type="entry name" value="ECF RNA POLYMERASE SIGMA FACTOR SIGM"/>
    <property type="match status" value="1"/>
</dbReference>
<dbReference type="Proteomes" id="UP001139485">
    <property type="component" value="Unassembled WGS sequence"/>
</dbReference>
<gene>
    <name evidence="9" type="ORF">M8330_07050</name>
</gene>
<comment type="similarity">
    <text evidence="1">Belongs to the sigma-70 factor family. ECF subfamily.</text>
</comment>
<keyword evidence="3" id="KW-0731">Sigma factor</keyword>
<keyword evidence="2" id="KW-0805">Transcription regulation</keyword>
<dbReference type="InterPro" id="IPR014325">
    <property type="entry name" value="RNA_pol_sigma-E_actinobac"/>
</dbReference>
<dbReference type="EMBL" id="JAMOIL010000008">
    <property type="protein sequence ID" value="MCM0620052.1"/>
    <property type="molecule type" value="Genomic_DNA"/>
</dbReference>
<dbReference type="InterPro" id="IPR013249">
    <property type="entry name" value="RNA_pol_sigma70_r4_t2"/>
</dbReference>
<evidence type="ECO:0000256" key="5">
    <source>
        <dbReference type="ARBA" id="ARBA00023163"/>
    </source>
</evidence>
<organism evidence="9 10">
    <name type="scientific">Nocardioides bruguierae</name>
    <dbReference type="NCBI Taxonomy" id="2945102"/>
    <lineage>
        <taxon>Bacteria</taxon>
        <taxon>Bacillati</taxon>
        <taxon>Actinomycetota</taxon>
        <taxon>Actinomycetes</taxon>
        <taxon>Propionibacteriales</taxon>
        <taxon>Nocardioidaceae</taxon>
        <taxon>Nocardioides</taxon>
    </lineage>
</organism>
<feature type="region of interest" description="Disordered" evidence="6">
    <location>
        <begin position="1"/>
        <end position="20"/>
    </location>
</feature>
<dbReference type="Pfam" id="PF04542">
    <property type="entry name" value="Sigma70_r2"/>
    <property type="match status" value="1"/>
</dbReference>
<dbReference type="AlphaFoldDB" id="A0A9X2D607"/>
<dbReference type="Gene3D" id="1.10.10.10">
    <property type="entry name" value="Winged helix-like DNA-binding domain superfamily/Winged helix DNA-binding domain"/>
    <property type="match status" value="1"/>
</dbReference>
<dbReference type="GO" id="GO:0016987">
    <property type="term" value="F:sigma factor activity"/>
    <property type="evidence" value="ECO:0007669"/>
    <property type="project" value="UniProtKB-KW"/>
</dbReference>
<dbReference type="InterPro" id="IPR013324">
    <property type="entry name" value="RNA_pol_sigma_r3/r4-like"/>
</dbReference>
<dbReference type="InterPro" id="IPR014284">
    <property type="entry name" value="RNA_pol_sigma-70_dom"/>
</dbReference>
<dbReference type="GO" id="GO:0006352">
    <property type="term" value="P:DNA-templated transcription initiation"/>
    <property type="evidence" value="ECO:0007669"/>
    <property type="project" value="InterPro"/>
</dbReference>
<evidence type="ECO:0000256" key="2">
    <source>
        <dbReference type="ARBA" id="ARBA00023015"/>
    </source>
</evidence>
<dbReference type="Pfam" id="PF08281">
    <property type="entry name" value="Sigma70_r4_2"/>
    <property type="match status" value="1"/>
</dbReference>
<accession>A0A9X2D607</accession>
<dbReference type="InterPro" id="IPR039425">
    <property type="entry name" value="RNA_pol_sigma-70-like"/>
</dbReference>
<dbReference type="InterPro" id="IPR007627">
    <property type="entry name" value="RNA_pol_sigma70_r2"/>
</dbReference>
<evidence type="ECO:0000259" key="7">
    <source>
        <dbReference type="Pfam" id="PF04542"/>
    </source>
</evidence>